<gene>
    <name evidence="1" type="ORF">SORBI_3001G111432</name>
</gene>
<sequence length="66" mass="7678">MLECRFCAQGAGTGTLVSYTMLQSFKIHHEIMYLVHKVKYSCNLKFILYAKKQNRQAVNLTLFIMC</sequence>
<proteinExistence type="predicted"/>
<reference evidence="2" key="2">
    <citation type="journal article" date="2018" name="Plant J.">
        <title>The Sorghum bicolor reference genome: improved assembly, gene annotations, a transcriptome atlas, and signatures of genome organization.</title>
        <authorList>
            <person name="McCormick R.F."/>
            <person name="Truong S.K."/>
            <person name="Sreedasyam A."/>
            <person name="Jenkins J."/>
            <person name="Shu S."/>
            <person name="Sims D."/>
            <person name="Kennedy M."/>
            <person name="Amirebrahimi M."/>
            <person name="Weers B.D."/>
            <person name="McKinley B."/>
            <person name="Mattison A."/>
            <person name="Morishige D.T."/>
            <person name="Grimwood J."/>
            <person name="Schmutz J."/>
            <person name="Mullet J.E."/>
        </authorList>
    </citation>
    <scope>NUCLEOTIDE SEQUENCE [LARGE SCALE GENOMIC DNA]</scope>
    <source>
        <strain evidence="2">cv. BTx623</strain>
    </source>
</reference>
<accession>A0A1Z5S577</accession>
<evidence type="ECO:0000313" key="2">
    <source>
        <dbReference type="Proteomes" id="UP000000768"/>
    </source>
</evidence>
<dbReference type="AlphaFoldDB" id="A0A1Z5S577"/>
<dbReference type="Proteomes" id="UP000000768">
    <property type="component" value="Chromosome 1"/>
</dbReference>
<protein>
    <submittedName>
        <fullName evidence="1">Uncharacterized protein</fullName>
    </submittedName>
</protein>
<name>A0A1Z5S577_SORBI</name>
<dbReference type="Gramene" id="OQU91091">
    <property type="protein sequence ID" value="OQU91091"/>
    <property type="gene ID" value="SORBI_3001G111432"/>
</dbReference>
<evidence type="ECO:0000313" key="1">
    <source>
        <dbReference type="EMBL" id="OQU91091.1"/>
    </source>
</evidence>
<keyword evidence="2" id="KW-1185">Reference proteome</keyword>
<dbReference type="InParanoid" id="A0A1Z5S577"/>
<reference evidence="1 2" key="1">
    <citation type="journal article" date="2009" name="Nature">
        <title>The Sorghum bicolor genome and the diversification of grasses.</title>
        <authorList>
            <person name="Paterson A.H."/>
            <person name="Bowers J.E."/>
            <person name="Bruggmann R."/>
            <person name="Dubchak I."/>
            <person name="Grimwood J."/>
            <person name="Gundlach H."/>
            <person name="Haberer G."/>
            <person name="Hellsten U."/>
            <person name="Mitros T."/>
            <person name="Poliakov A."/>
            <person name="Schmutz J."/>
            <person name="Spannagl M."/>
            <person name="Tang H."/>
            <person name="Wang X."/>
            <person name="Wicker T."/>
            <person name="Bharti A.K."/>
            <person name="Chapman J."/>
            <person name="Feltus F.A."/>
            <person name="Gowik U."/>
            <person name="Grigoriev I.V."/>
            <person name="Lyons E."/>
            <person name="Maher C.A."/>
            <person name="Martis M."/>
            <person name="Narechania A."/>
            <person name="Otillar R.P."/>
            <person name="Penning B.W."/>
            <person name="Salamov A.A."/>
            <person name="Wang Y."/>
            <person name="Zhang L."/>
            <person name="Carpita N.C."/>
            <person name="Freeling M."/>
            <person name="Gingle A.R."/>
            <person name="Hash C.T."/>
            <person name="Keller B."/>
            <person name="Klein P."/>
            <person name="Kresovich S."/>
            <person name="McCann M.C."/>
            <person name="Ming R."/>
            <person name="Peterson D.G."/>
            <person name="Mehboob-ur-Rahman"/>
            <person name="Ware D."/>
            <person name="Westhoff P."/>
            <person name="Mayer K.F."/>
            <person name="Messing J."/>
            <person name="Rokhsar D.S."/>
        </authorList>
    </citation>
    <scope>NUCLEOTIDE SEQUENCE [LARGE SCALE GENOMIC DNA]</scope>
    <source>
        <strain evidence="2">cv. BTx623</strain>
    </source>
</reference>
<organism evidence="1 2">
    <name type="scientific">Sorghum bicolor</name>
    <name type="common">Sorghum</name>
    <name type="synonym">Sorghum vulgare</name>
    <dbReference type="NCBI Taxonomy" id="4558"/>
    <lineage>
        <taxon>Eukaryota</taxon>
        <taxon>Viridiplantae</taxon>
        <taxon>Streptophyta</taxon>
        <taxon>Embryophyta</taxon>
        <taxon>Tracheophyta</taxon>
        <taxon>Spermatophyta</taxon>
        <taxon>Magnoliopsida</taxon>
        <taxon>Liliopsida</taxon>
        <taxon>Poales</taxon>
        <taxon>Poaceae</taxon>
        <taxon>PACMAD clade</taxon>
        <taxon>Panicoideae</taxon>
        <taxon>Andropogonodae</taxon>
        <taxon>Andropogoneae</taxon>
        <taxon>Sorghinae</taxon>
        <taxon>Sorghum</taxon>
    </lineage>
</organism>
<dbReference type="EMBL" id="CM000760">
    <property type="protein sequence ID" value="OQU91091.1"/>
    <property type="molecule type" value="Genomic_DNA"/>
</dbReference>